<comment type="subcellular location">
    <subcellularLocation>
        <location evidence="1">Nucleus</location>
    </subcellularLocation>
</comment>
<keyword evidence="13" id="KW-1185">Reference proteome</keyword>
<dbReference type="GO" id="GO:0043565">
    <property type="term" value="F:sequence-specific DNA binding"/>
    <property type="evidence" value="ECO:0007669"/>
    <property type="project" value="TreeGrafter"/>
</dbReference>
<dbReference type="Proteomes" id="UP000652761">
    <property type="component" value="Unassembled WGS sequence"/>
</dbReference>
<feature type="domain" description="Calmodulin binding protein central" evidence="10">
    <location>
        <begin position="251"/>
        <end position="316"/>
    </location>
</feature>
<evidence type="ECO:0000256" key="5">
    <source>
        <dbReference type="ARBA" id="ARBA00023159"/>
    </source>
</evidence>
<dbReference type="GO" id="GO:0005634">
    <property type="term" value="C:nucleus"/>
    <property type="evidence" value="ECO:0007669"/>
    <property type="project" value="UniProtKB-SubCell"/>
</dbReference>
<evidence type="ECO:0000313" key="12">
    <source>
        <dbReference type="EMBL" id="MQL88189.1"/>
    </source>
</evidence>
<comment type="caution">
    <text evidence="12">The sequence shown here is derived from an EMBL/GenBank/DDBJ whole genome shotgun (WGS) entry which is preliminary data.</text>
</comment>
<evidence type="ECO:0000256" key="8">
    <source>
        <dbReference type="SAM" id="MobiDB-lite"/>
    </source>
</evidence>
<evidence type="ECO:0000256" key="1">
    <source>
        <dbReference type="ARBA" id="ARBA00004123"/>
    </source>
</evidence>
<dbReference type="InterPro" id="IPR046830">
    <property type="entry name" value="Calmod_bind_M"/>
</dbReference>
<dbReference type="Pfam" id="PF20451">
    <property type="entry name" value="Calmod_bind_M"/>
    <property type="match status" value="1"/>
</dbReference>
<feature type="compositionally biased region" description="Low complexity" evidence="8">
    <location>
        <begin position="397"/>
        <end position="408"/>
    </location>
</feature>
<gene>
    <name evidence="12" type="ORF">Taro_020742</name>
</gene>
<evidence type="ECO:0000256" key="6">
    <source>
        <dbReference type="ARBA" id="ARBA00023163"/>
    </source>
</evidence>
<name>A0A843V9E0_COLES</name>
<dbReference type="PANTHER" id="PTHR31713">
    <property type="entry name" value="OS02G0177800 PROTEIN"/>
    <property type="match status" value="1"/>
</dbReference>
<feature type="region of interest" description="Disordered" evidence="8">
    <location>
        <begin position="461"/>
        <end position="482"/>
    </location>
</feature>
<feature type="region of interest" description="Disordered" evidence="8">
    <location>
        <begin position="382"/>
        <end position="408"/>
    </location>
</feature>
<evidence type="ECO:0000256" key="2">
    <source>
        <dbReference type="ARBA" id="ARBA00007214"/>
    </source>
</evidence>
<feature type="domain" description="Calmodulin binding protein-like N-terminal" evidence="9">
    <location>
        <begin position="91"/>
        <end position="238"/>
    </location>
</feature>
<dbReference type="InterPro" id="IPR046829">
    <property type="entry name" value="Calmod_bind_C"/>
</dbReference>
<evidence type="ECO:0000313" key="13">
    <source>
        <dbReference type="Proteomes" id="UP000652761"/>
    </source>
</evidence>
<evidence type="ECO:0000259" key="9">
    <source>
        <dbReference type="Pfam" id="PF07887"/>
    </source>
</evidence>
<dbReference type="GO" id="GO:0003700">
    <property type="term" value="F:DNA-binding transcription factor activity"/>
    <property type="evidence" value="ECO:0007669"/>
    <property type="project" value="TreeGrafter"/>
</dbReference>
<evidence type="ECO:0000259" key="10">
    <source>
        <dbReference type="Pfam" id="PF20451"/>
    </source>
</evidence>
<feature type="region of interest" description="Disordered" evidence="8">
    <location>
        <begin position="1"/>
        <end position="25"/>
    </location>
</feature>
<dbReference type="AlphaFoldDB" id="A0A843V9E0"/>
<evidence type="ECO:0000256" key="4">
    <source>
        <dbReference type="ARBA" id="ARBA00023125"/>
    </source>
</evidence>
<organism evidence="12 13">
    <name type="scientific">Colocasia esculenta</name>
    <name type="common">Wild taro</name>
    <name type="synonym">Arum esculentum</name>
    <dbReference type="NCBI Taxonomy" id="4460"/>
    <lineage>
        <taxon>Eukaryota</taxon>
        <taxon>Viridiplantae</taxon>
        <taxon>Streptophyta</taxon>
        <taxon>Embryophyta</taxon>
        <taxon>Tracheophyta</taxon>
        <taxon>Spermatophyta</taxon>
        <taxon>Magnoliopsida</taxon>
        <taxon>Liliopsida</taxon>
        <taxon>Araceae</taxon>
        <taxon>Aroideae</taxon>
        <taxon>Colocasieae</taxon>
        <taxon>Colocasia</taxon>
    </lineage>
</organism>
<accession>A0A843V9E0</accession>
<keyword evidence="4" id="KW-0238">DNA-binding</keyword>
<dbReference type="Pfam" id="PF20452">
    <property type="entry name" value="Calmod_bind_C"/>
    <property type="match status" value="1"/>
</dbReference>
<evidence type="ECO:0000256" key="7">
    <source>
        <dbReference type="ARBA" id="ARBA00023242"/>
    </source>
</evidence>
<dbReference type="PANTHER" id="PTHR31713:SF42">
    <property type="entry name" value="PROTEIN SAR DEFICIENT 1"/>
    <property type="match status" value="1"/>
</dbReference>
<dbReference type="GO" id="GO:0080142">
    <property type="term" value="P:regulation of salicylic acid biosynthetic process"/>
    <property type="evidence" value="ECO:0007669"/>
    <property type="project" value="TreeGrafter"/>
</dbReference>
<evidence type="ECO:0008006" key="14">
    <source>
        <dbReference type="Google" id="ProtNLM"/>
    </source>
</evidence>
<dbReference type="GO" id="GO:0005516">
    <property type="term" value="F:calmodulin binding"/>
    <property type="evidence" value="ECO:0007669"/>
    <property type="project" value="InterPro"/>
</dbReference>
<keyword evidence="6" id="KW-0804">Transcription</keyword>
<evidence type="ECO:0000256" key="3">
    <source>
        <dbReference type="ARBA" id="ARBA00023015"/>
    </source>
</evidence>
<dbReference type="OrthoDB" id="757051at2759"/>
<dbReference type="InterPro" id="IPR012416">
    <property type="entry name" value="CBP60"/>
</dbReference>
<dbReference type="Pfam" id="PF07887">
    <property type="entry name" value="Calmodulin_bind"/>
    <property type="match status" value="1"/>
</dbReference>
<keyword evidence="3" id="KW-0805">Transcription regulation</keyword>
<sequence>MAAKRLRDEADDGESDQPSNDKRMRAVPSISTVVREALALRSFQTFAVALEPLLRRVVNEEVERGIVQGARTLQRSTSMRQIQAAAETTTLQLIFSNPLSLPIFTGSKIEDNEGNPLRVLLVDARSGSLSPVSSLPSSVRVEIVVLDGDFPGKRETWTSAEFERNIVKERTGKRPLVTGDVFLTLRAGSCAIDDLNFTDNSSWIRSRHFRLGARVASGSCRGLKIKEAMTEPFVVKDHRGELYKKHYPPFLLDEVWRLEKIGKEGVFHQKLRAEGINTVQEFLKLWVVDHARLRNILGQGMSDRVWEGTISHARTCDMGSKLYLHRTPQCVLLLNPICQVQGVVMNGQIYPPQNFQEPQQDFLRQLAREAYEHWHQLEEVDETFSRVPSQPQRKALPSTSTQPTSSSSIIYHTTNQGIPTSTYQNGGFDLEALQGDIEVELGFFQCPDDASMHRSNHVYNASELSSEDDEDPNSAQGFFRGF</sequence>
<evidence type="ECO:0000259" key="11">
    <source>
        <dbReference type="Pfam" id="PF20452"/>
    </source>
</evidence>
<reference evidence="12" key="1">
    <citation type="submission" date="2017-07" db="EMBL/GenBank/DDBJ databases">
        <title>Taro Niue Genome Assembly and Annotation.</title>
        <authorList>
            <person name="Atibalentja N."/>
            <person name="Keating K."/>
            <person name="Fields C.J."/>
        </authorList>
    </citation>
    <scope>NUCLEOTIDE SEQUENCE</scope>
    <source>
        <strain evidence="12">Niue_2</strain>
        <tissue evidence="12">Leaf</tissue>
    </source>
</reference>
<proteinExistence type="inferred from homology"/>
<protein>
    <recommendedName>
        <fullName evidence="14">Protein SAR DEFICIENT 1</fullName>
    </recommendedName>
</protein>
<keyword evidence="7" id="KW-0539">Nucleus</keyword>
<keyword evidence="5" id="KW-0010">Activator</keyword>
<comment type="similarity">
    <text evidence="2">Belongs to the plant ACBP60 protein family.</text>
</comment>
<dbReference type="EMBL" id="NMUH01001037">
    <property type="protein sequence ID" value="MQL88189.1"/>
    <property type="molecule type" value="Genomic_DNA"/>
</dbReference>
<feature type="domain" description="Calmodulin binding protein C-terminal" evidence="11">
    <location>
        <begin position="321"/>
        <end position="380"/>
    </location>
</feature>
<dbReference type="InterPro" id="IPR046831">
    <property type="entry name" value="Calmodulin_bind_N"/>
</dbReference>